<dbReference type="AlphaFoldDB" id="A0A0E9TAB0"/>
<dbReference type="EMBL" id="GBXM01058230">
    <property type="protein sequence ID" value="JAH50347.1"/>
    <property type="molecule type" value="Transcribed_RNA"/>
</dbReference>
<organism evidence="1">
    <name type="scientific">Anguilla anguilla</name>
    <name type="common">European freshwater eel</name>
    <name type="synonym">Muraena anguilla</name>
    <dbReference type="NCBI Taxonomy" id="7936"/>
    <lineage>
        <taxon>Eukaryota</taxon>
        <taxon>Metazoa</taxon>
        <taxon>Chordata</taxon>
        <taxon>Craniata</taxon>
        <taxon>Vertebrata</taxon>
        <taxon>Euteleostomi</taxon>
        <taxon>Actinopterygii</taxon>
        <taxon>Neopterygii</taxon>
        <taxon>Teleostei</taxon>
        <taxon>Anguilliformes</taxon>
        <taxon>Anguillidae</taxon>
        <taxon>Anguilla</taxon>
    </lineage>
</organism>
<name>A0A0E9TAB0_ANGAN</name>
<protein>
    <submittedName>
        <fullName evidence="1">Uncharacterized protein</fullName>
    </submittedName>
</protein>
<reference evidence="1" key="1">
    <citation type="submission" date="2014-11" db="EMBL/GenBank/DDBJ databases">
        <authorList>
            <person name="Amaro Gonzalez C."/>
        </authorList>
    </citation>
    <scope>NUCLEOTIDE SEQUENCE</scope>
</reference>
<sequence>MFFIGLNGLKSSVIMIHNYGPLENGSIEQRAVMCEG</sequence>
<evidence type="ECO:0000313" key="1">
    <source>
        <dbReference type="EMBL" id="JAH50347.1"/>
    </source>
</evidence>
<proteinExistence type="predicted"/>
<accession>A0A0E9TAB0</accession>
<reference evidence="1" key="2">
    <citation type="journal article" date="2015" name="Fish Shellfish Immunol.">
        <title>Early steps in the European eel (Anguilla anguilla)-Vibrio vulnificus interaction in the gills: Role of the RtxA13 toxin.</title>
        <authorList>
            <person name="Callol A."/>
            <person name="Pajuelo D."/>
            <person name="Ebbesson L."/>
            <person name="Teles M."/>
            <person name="MacKenzie S."/>
            <person name="Amaro C."/>
        </authorList>
    </citation>
    <scope>NUCLEOTIDE SEQUENCE</scope>
</reference>